<feature type="non-terminal residue" evidence="2">
    <location>
        <position position="1"/>
    </location>
</feature>
<gene>
    <name evidence="2" type="ORF">EJB05_23229</name>
</gene>
<comment type="caution">
    <text evidence="2">The sequence shown here is derived from an EMBL/GenBank/DDBJ whole genome shotgun (WGS) entry which is preliminary data.</text>
</comment>
<dbReference type="AlphaFoldDB" id="A0A5J9V5Q5"/>
<evidence type="ECO:0000259" key="1">
    <source>
        <dbReference type="Pfam" id="PF00304"/>
    </source>
</evidence>
<dbReference type="EMBL" id="RWGY01000011">
    <property type="protein sequence ID" value="TVU31542.1"/>
    <property type="molecule type" value="Genomic_DNA"/>
</dbReference>
<dbReference type="Pfam" id="PF00304">
    <property type="entry name" value="Gamma-thionin"/>
    <property type="match status" value="1"/>
</dbReference>
<sequence length="177" mass="19201">MEQKMSSAAIGGVSETFHGDCVSNKNCASACHHEHGGRAHGFCARKRVCPRSLYDGDLNDIDLNFPWKPKCKHPCKCSFACGAALPPPGDSPPVPGDSLPIIQPPSGDSLPVVQPPSGKNDFFDSECTPGQRPLLILNMYTLFVTHLPLVMAFNKKAAVATIPLKELYKCVHHEHDQ</sequence>
<keyword evidence="3" id="KW-1185">Reference proteome</keyword>
<evidence type="ECO:0000313" key="3">
    <source>
        <dbReference type="Proteomes" id="UP000324897"/>
    </source>
</evidence>
<dbReference type="InterPro" id="IPR036574">
    <property type="entry name" value="Scorpion_toxin-like_sf"/>
</dbReference>
<protein>
    <recommendedName>
        <fullName evidence="1">Knottins-like domain-containing protein</fullName>
    </recommendedName>
</protein>
<accession>A0A5J9V5Q5</accession>
<proteinExistence type="predicted"/>
<dbReference type="InterPro" id="IPR003614">
    <property type="entry name" value="Knottins"/>
</dbReference>
<feature type="domain" description="Knottins-like" evidence="1">
    <location>
        <begin position="14"/>
        <end position="49"/>
    </location>
</feature>
<reference evidence="2 3" key="1">
    <citation type="journal article" date="2019" name="Sci. Rep.">
        <title>A high-quality genome of Eragrostis curvula grass provides insights into Poaceae evolution and supports new strategies to enhance forage quality.</title>
        <authorList>
            <person name="Carballo J."/>
            <person name="Santos B.A.C.M."/>
            <person name="Zappacosta D."/>
            <person name="Garbus I."/>
            <person name="Selva J.P."/>
            <person name="Gallo C.A."/>
            <person name="Diaz A."/>
            <person name="Albertini E."/>
            <person name="Caccamo M."/>
            <person name="Echenique V."/>
        </authorList>
    </citation>
    <scope>NUCLEOTIDE SEQUENCE [LARGE SCALE GENOMIC DNA]</scope>
    <source>
        <strain evidence="3">cv. Victoria</strain>
        <tissue evidence="2">Leaf</tissue>
    </source>
</reference>
<dbReference type="Gene3D" id="3.30.30.10">
    <property type="entry name" value="Knottin, scorpion toxin-like"/>
    <property type="match status" value="1"/>
</dbReference>
<name>A0A5J9V5Q5_9POAL</name>
<dbReference type="Proteomes" id="UP000324897">
    <property type="component" value="Chromosome 1"/>
</dbReference>
<dbReference type="Gramene" id="TVU31542">
    <property type="protein sequence ID" value="TVU31542"/>
    <property type="gene ID" value="EJB05_23229"/>
</dbReference>
<organism evidence="2 3">
    <name type="scientific">Eragrostis curvula</name>
    <name type="common">weeping love grass</name>
    <dbReference type="NCBI Taxonomy" id="38414"/>
    <lineage>
        <taxon>Eukaryota</taxon>
        <taxon>Viridiplantae</taxon>
        <taxon>Streptophyta</taxon>
        <taxon>Embryophyta</taxon>
        <taxon>Tracheophyta</taxon>
        <taxon>Spermatophyta</taxon>
        <taxon>Magnoliopsida</taxon>
        <taxon>Liliopsida</taxon>
        <taxon>Poales</taxon>
        <taxon>Poaceae</taxon>
        <taxon>PACMAD clade</taxon>
        <taxon>Chloridoideae</taxon>
        <taxon>Eragrostideae</taxon>
        <taxon>Eragrostidinae</taxon>
        <taxon>Eragrostis</taxon>
    </lineage>
</organism>
<evidence type="ECO:0000313" key="2">
    <source>
        <dbReference type="EMBL" id="TVU31542.1"/>
    </source>
</evidence>